<comment type="caution">
    <text evidence="3">The sequence shown here is derived from an EMBL/GenBank/DDBJ whole genome shotgun (WGS) entry which is preliminary data.</text>
</comment>
<proteinExistence type="predicted"/>
<sequence length="242" mass="24670">MNPEDDPEARIRQLEQPLADAARASELGSSQPAGESAYQNYQGYQGYQGYPGYQPPPGSVPPSPPPYGYQPAFPGATPRSSSGNRAFWIIAAVFVVGILGAVAAVALFAVNRVSEPFTTLSPGTTVISTPPGPMSPGNKTQTPTAGPSTSAGPPAGSTISVVGVNQSQTITCNDNIVNVSGMSNTVTITGHCASVSVSGLQNTVTVETADRITASGLNNKVTYQSGSPKISKSGSGNVIEQG</sequence>
<evidence type="ECO:0000256" key="1">
    <source>
        <dbReference type="SAM" id="MobiDB-lite"/>
    </source>
</evidence>
<dbReference type="Pfam" id="PF11259">
    <property type="entry name" value="DUF3060"/>
    <property type="match status" value="1"/>
</dbReference>
<feature type="compositionally biased region" description="Polar residues" evidence="1">
    <location>
        <begin position="137"/>
        <end position="156"/>
    </location>
</feature>
<evidence type="ECO:0000313" key="4">
    <source>
        <dbReference type="Proteomes" id="UP000257451"/>
    </source>
</evidence>
<feature type="transmembrane region" description="Helical" evidence="2">
    <location>
        <begin position="86"/>
        <end position="110"/>
    </location>
</feature>
<keyword evidence="2" id="KW-0472">Membrane</keyword>
<accession>A0A3E2N065</accession>
<protein>
    <recommendedName>
        <fullName evidence="5">DUF3060 domain-containing protein</fullName>
    </recommendedName>
</protein>
<name>A0A3E2N065_MYCMR</name>
<feature type="compositionally biased region" description="Pro residues" evidence="1">
    <location>
        <begin position="53"/>
        <end position="68"/>
    </location>
</feature>
<feature type="region of interest" description="Disordered" evidence="1">
    <location>
        <begin position="1"/>
        <end position="76"/>
    </location>
</feature>
<dbReference type="InterPro" id="IPR021417">
    <property type="entry name" value="DUF3060"/>
</dbReference>
<evidence type="ECO:0000313" key="3">
    <source>
        <dbReference type="EMBL" id="RFZ45404.1"/>
    </source>
</evidence>
<dbReference type="AlphaFoldDB" id="A0A3E2N065"/>
<dbReference type="EMBL" id="PEDF01000035">
    <property type="protein sequence ID" value="RFZ45404.1"/>
    <property type="molecule type" value="Genomic_DNA"/>
</dbReference>
<evidence type="ECO:0000256" key="2">
    <source>
        <dbReference type="SAM" id="Phobius"/>
    </source>
</evidence>
<dbReference type="RefSeq" id="WP_020727909.1">
    <property type="nucleotide sequence ID" value="NZ_BQLB01000068.1"/>
</dbReference>
<keyword evidence="2" id="KW-1133">Transmembrane helix</keyword>
<reference evidence="3 4" key="1">
    <citation type="journal article" date="2018" name="Sci. Rep.">
        <title>Extensive genomic diversity among Mycobacterium marinum strains revealed by whole genome sequencing.</title>
        <authorList>
            <person name="Das S."/>
            <person name="Pettersson B.M."/>
            <person name="Behra P.R."/>
            <person name="Mallick A."/>
            <person name="Cheramie M."/>
            <person name="Ramesh M."/>
            <person name="Shirreff L."/>
            <person name="DuCote T."/>
            <person name="Dasgupta S."/>
            <person name="Ennis D.G."/>
            <person name="Kirsebom L.A."/>
        </authorList>
    </citation>
    <scope>NUCLEOTIDE SEQUENCE [LARGE SCALE GENOMIC DNA]</scope>
    <source>
        <strain evidence="3 4">Davis1</strain>
    </source>
</reference>
<dbReference type="Proteomes" id="UP000257451">
    <property type="component" value="Unassembled WGS sequence"/>
</dbReference>
<organism evidence="3 4">
    <name type="scientific">Mycobacterium marinum</name>
    <dbReference type="NCBI Taxonomy" id="1781"/>
    <lineage>
        <taxon>Bacteria</taxon>
        <taxon>Bacillati</taxon>
        <taxon>Actinomycetota</taxon>
        <taxon>Actinomycetes</taxon>
        <taxon>Mycobacteriales</taxon>
        <taxon>Mycobacteriaceae</taxon>
        <taxon>Mycobacterium</taxon>
        <taxon>Mycobacterium ulcerans group</taxon>
    </lineage>
</organism>
<feature type="compositionally biased region" description="Low complexity" evidence="1">
    <location>
        <begin position="38"/>
        <end position="52"/>
    </location>
</feature>
<feature type="region of interest" description="Disordered" evidence="1">
    <location>
        <begin position="123"/>
        <end position="156"/>
    </location>
</feature>
<gene>
    <name evidence="3" type="ORF">DAVIS_01234</name>
</gene>
<keyword evidence="2" id="KW-0812">Transmembrane</keyword>
<evidence type="ECO:0008006" key="5">
    <source>
        <dbReference type="Google" id="ProtNLM"/>
    </source>
</evidence>